<evidence type="ECO:0000313" key="1">
    <source>
        <dbReference type="EMBL" id="TYZ22992.1"/>
    </source>
</evidence>
<gene>
    <name evidence="1" type="ORF">FZ040_07170</name>
</gene>
<evidence type="ECO:0000313" key="2">
    <source>
        <dbReference type="Proteomes" id="UP000323646"/>
    </source>
</evidence>
<dbReference type="Gene3D" id="3.40.50.300">
    <property type="entry name" value="P-loop containing nucleotide triphosphate hydrolases"/>
    <property type="match status" value="1"/>
</dbReference>
<dbReference type="Proteomes" id="UP000323646">
    <property type="component" value="Unassembled WGS sequence"/>
</dbReference>
<name>A0A5D6W6F2_9FIRM</name>
<keyword evidence="1" id="KW-0808">Transferase</keyword>
<sequence length="357" mass="40662">MQEEFAFTKGMIGGENMGGKVWRTCRLTINGLGHKVQYNQATIDNLFVPFLRRMTKMQQGVGKRLVIFLVAPPGTGKSTLALLLEQLSLTDSSLEPVQSIGLDGFHYHSDYIRNHYVERNGEKIPMAAVKGCPETFDVEHLVEKLETVRMADIRWPIYDRSIHDVVEEVVKIRRKIVLLEGNWLLLGEEPWQKIRGYADYSLFISAEPRDLKERLIARKMAGGKSREDAERFYRESDRVNVERVLKKSWPADETWQMLGDGDYQLKGKIIPTNMVDREALWKKPNVSMESSLLGGINRRMGVENGGDGALFKNGYAEGLSAARKTILRKLYMDGTMSSKAIMETFELTPEELTEILK</sequence>
<dbReference type="EMBL" id="VTOY01000004">
    <property type="protein sequence ID" value="TYZ22992.1"/>
    <property type="molecule type" value="Genomic_DNA"/>
</dbReference>
<organism evidence="1 2">
    <name type="scientific">Selenomonas ruminis</name>
    <dbReference type="NCBI Taxonomy" id="2593411"/>
    <lineage>
        <taxon>Bacteria</taxon>
        <taxon>Bacillati</taxon>
        <taxon>Bacillota</taxon>
        <taxon>Negativicutes</taxon>
        <taxon>Selenomonadales</taxon>
        <taxon>Selenomonadaceae</taxon>
        <taxon>Selenomonas</taxon>
    </lineage>
</organism>
<comment type="caution">
    <text evidence="1">The sequence shown here is derived from an EMBL/GenBank/DDBJ whole genome shotgun (WGS) entry which is preliminary data.</text>
</comment>
<keyword evidence="1" id="KW-0418">Kinase</keyword>
<proteinExistence type="predicted"/>
<dbReference type="SUPFAM" id="SSF52540">
    <property type="entry name" value="P-loop containing nucleoside triphosphate hydrolases"/>
    <property type="match status" value="1"/>
</dbReference>
<protein>
    <submittedName>
        <fullName evidence="1">Nucleoside/nucleotide kinase family protein</fullName>
    </submittedName>
</protein>
<dbReference type="AlphaFoldDB" id="A0A5D6W6F2"/>
<dbReference type="OrthoDB" id="1550976at2"/>
<keyword evidence="2" id="KW-1185">Reference proteome</keyword>
<dbReference type="NCBIfam" id="NF006745">
    <property type="entry name" value="PRK09270.1-4"/>
    <property type="match status" value="1"/>
</dbReference>
<accession>A0A5D6W6F2</accession>
<dbReference type="GO" id="GO:0016301">
    <property type="term" value="F:kinase activity"/>
    <property type="evidence" value="ECO:0007669"/>
    <property type="project" value="UniProtKB-KW"/>
</dbReference>
<dbReference type="InterPro" id="IPR027417">
    <property type="entry name" value="P-loop_NTPase"/>
</dbReference>
<reference evidence="1 2" key="1">
    <citation type="submission" date="2019-08" db="EMBL/GenBank/DDBJ databases">
        <title>Selenomonas sp. mPRGC5 and Selenomonas sp. mPRGC8 isolated from ruminal fluid of dairy goat (Capra hircus).</title>
        <authorList>
            <person name="Poothong S."/>
            <person name="Nuengjamnong C."/>
            <person name="Tanasupawat S."/>
        </authorList>
    </citation>
    <scope>NUCLEOTIDE SEQUENCE [LARGE SCALE GENOMIC DNA]</scope>
    <source>
        <strain evidence="2">mPRGC5</strain>
    </source>
</reference>